<name>A0A6I1GNT0_9BIFI</name>
<feature type="compositionally biased region" description="Basic and acidic residues" evidence="1">
    <location>
        <begin position="248"/>
        <end position="264"/>
    </location>
</feature>
<evidence type="ECO:0000256" key="2">
    <source>
        <dbReference type="SAM" id="Phobius"/>
    </source>
</evidence>
<feature type="transmembrane region" description="Helical" evidence="2">
    <location>
        <begin position="7"/>
        <end position="26"/>
    </location>
</feature>
<feature type="compositionally biased region" description="Low complexity" evidence="1">
    <location>
        <begin position="392"/>
        <end position="407"/>
    </location>
</feature>
<feature type="compositionally biased region" description="Low complexity" evidence="1">
    <location>
        <begin position="265"/>
        <end position="279"/>
    </location>
</feature>
<accession>A0A6I1GNT0</accession>
<keyword evidence="4" id="KW-1185">Reference proteome</keyword>
<feature type="compositionally biased region" description="Gly residues" evidence="1">
    <location>
        <begin position="374"/>
        <end position="391"/>
    </location>
</feature>
<keyword evidence="2" id="KW-1133">Transmembrane helix</keyword>
<dbReference type="AlphaFoldDB" id="A0A6I1GNT0"/>
<proteinExistence type="predicted"/>
<evidence type="ECO:0000313" key="4">
    <source>
        <dbReference type="Proteomes" id="UP000441772"/>
    </source>
</evidence>
<dbReference type="RefSeq" id="WP_152233884.1">
    <property type="nucleotide sequence ID" value="NZ_JBHSKZ010000029.1"/>
</dbReference>
<keyword evidence="2" id="KW-0812">Transmembrane</keyword>
<dbReference type="Proteomes" id="UP000441772">
    <property type="component" value="Unassembled WGS sequence"/>
</dbReference>
<reference evidence="3 4" key="1">
    <citation type="submission" date="2019-09" db="EMBL/GenBank/DDBJ databases">
        <title>Characterization of the phylogenetic diversity of two novel species belonging to the genus Bifidobacterium: Bifidobacterium cebidarum sp. nov. and Bifidobacterium leontopitheci sp. nov.</title>
        <authorList>
            <person name="Lugli G.A."/>
            <person name="Duranti S."/>
            <person name="Milani C."/>
            <person name="Turroni F."/>
            <person name="Ventura M."/>
        </authorList>
    </citation>
    <scope>NUCLEOTIDE SEQUENCE [LARGE SCALE GENOMIC DNA]</scope>
    <source>
        <strain evidence="3 4">LMG 31471</strain>
    </source>
</reference>
<protein>
    <submittedName>
        <fullName evidence="3">Uncharacterized protein</fullName>
    </submittedName>
</protein>
<feature type="transmembrane region" description="Helical" evidence="2">
    <location>
        <begin position="32"/>
        <end position="53"/>
    </location>
</feature>
<feature type="compositionally biased region" description="Gly residues" evidence="1">
    <location>
        <begin position="408"/>
        <end position="422"/>
    </location>
</feature>
<keyword evidence="2" id="KW-0472">Membrane</keyword>
<feature type="region of interest" description="Disordered" evidence="1">
    <location>
        <begin position="65"/>
        <end position="97"/>
    </location>
</feature>
<feature type="compositionally biased region" description="Low complexity" evidence="1">
    <location>
        <begin position="68"/>
        <end position="87"/>
    </location>
</feature>
<feature type="compositionally biased region" description="Polar residues" evidence="1">
    <location>
        <begin position="238"/>
        <end position="247"/>
    </location>
</feature>
<sequence>MKNFFKGISFSSIAAGALAAVTSFLLSAKIGIAGSVIGVAIGSVVSAVSTQIYKNVLSESGKKLQDVAGVGDSGESAESGAESSTEGNGTARPASGETTRVITTSGTMPMPAIPAPPDDPEATVVGLHGIAQHDGGRRPRTAGSAAAQAEGLLDGRNSDATRVIGSSAANMAHDGRTASGVAGAKAAGKSTAGKSNRTKRIAIIVSVVSALAAVGLTAAIIMLVTQGQGTDTVVRDWVNQSNTPSRQEQYRRPDTTTNDKKSDGTTDGTTGNSDNTDGTDSTDDDGTTSSNGTEGSDSGSNSGSDGTGSSGSSSSGSSSSGNSSSNSGSGSSSGNSSNGSGSSSSNSGSGSSDSNGSSSGSESSGSSSSNGSGSSSGSGGSSSDGSSGSGSTGSDSSSGASTESATGGSSGGIGTSTGGSAA</sequence>
<evidence type="ECO:0000313" key="3">
    <source>
        <dbReference type="EMBL" id="KAB7790967.1"/>
    </source>
</evidence>
<evidence type="ECO:0000256" key="1">
    <source>
        <dbReference type="SAM" id="MobiDB-lite"/>
    </source>
</evidence>
<feature type="transmembrane region" description="Helical" evidence="2">
    <location>
        <begin position="201"/>
        <end position="224"/>
    </location>
</feature>
<dbReference type="EMBL" id="WBVT01000005">
    <property type="protein sequence ID" value="KAB7790967.1"/>
    <property type="molecule type" value="Genomic_DNA"/>
</dbReference>
<feature type="region of interest" description="Disordered" evidence="1">
    <location>
        <begin position="237"/>
        <end position="422"/>
    </location>
</feature>
<organism evidence="3 4">
    <name type="scientific">Bifidobacterium leontopitheci</name>
    <dbReference type="NCBI Taxonomy" id="2650774"/>
    <lineage>
        <taxon>Bacteria</taxon>
        <taxon>Bacillati</taxon>
        <taxon>Actinomycetota</taxon>
        <taxon>Actinomycetes</taxon>
        <taxon>Bifidobacteriales</taxon>
        <taxon>Bifidobacteriaceae</taxon>
        <taxon>Bifidobacterium</taxon>
    </lineage>
</organism>
<feature type="compositionally biased region" description="Low complexity" evidence="1">
    <location>
        <begin position="287"/>
        <end position="304"/>
    </location>
</feature>
<comment type="caution">
    <text evidence="3">The sequence shown here is derived from an EMBL/GenBank/DDBJ whole genome shotgun (WGS) entry which is preliminary data.</text>
</comment>
<gene>
    <name evidence="3" type="ORF">F7D09_0513</name>
</gene>
<feature type="compositionally biased region" description="Low complexity" evidence="1">
    <location>
        <begin position="310"/>
        <end position="373"/>
    </location>
</feature>